<protein>
    <submittedName>
        <fullName evidence="1">Uncharacterized protein</fullName>
    </submittedName>
</protein>
<sequence>MAQLAPPRVLGSGDWKMLSQPWFSSELKRLQRNYRRQERRWKLNPVPEQKVVLKSALRAYKGARFSAKSKYYTTKVKEAENAPRELFNMINTLSTPLRPRDLENSQEFCDKVSEYMLPLTLM</sequence>
<organism evidence="1 2">
    <name type="scientific">Pleurodeles waltl</name>
    <name type="common">Iberian ribbed newt</name>
    <dbReference type="NCBI Taxonomy" id="8319"/>
    <lineage>
        <taxon>Eukaryota</taxon>
        <taxon>Metazoa</taxon>
        <taxon>Chordata</taxon>
        <taxon>Craniata</taxon>
        <taxon>Vertebrata</taxon>
        <taxon>Euteleostomi</taxon>
        <taxon>Amphibia</taxon>
        <taxon>Batrachia</taxon>
        <taxon>Caudata</taxon>
        <taxon>Salamandroidea</taxon>
        <taxon>Salamandridae</taxon>
        <taxon>Pleurodelinae</taxon>
        <taxon>Pleurodeles</taxon>
    </lineage>
</organism>
<proteinExistence type="predicted"/>
<comment type="caution">
    <text evidence="1">The sequence shown here is derived from an EMBL/GenBank/DDBJ whole genome shotgun (WGS) entry which is preliminary data.</text>
</comment>
<dbReference type="AlphaFoldDB" id="A0AAV7W4D1"/>
<evidence type="ECO:0000313" key="1">
    <source>
        <dbReference type="EMBL" id="KAJ1208732.1"/>
    </source>
</evidence>
<gene>
    <name evidence="1" type="ORF">NDU88_004115</name>
</gene>
<dbReference type="Proteomes" id="UP001066276">
    <property type="component" value="Chromosome 1_2"/>
</dbReference>
<reference evidence="1" key="1">
    <citation type="journal article" date="2022" name="bioRxiv">
        <title>Sequencing and chromosome-scale assembly of the giantPleurodeles waltlgenome.</title>
        <authorList>
            <person name="Brown T."/>
            <person name="Elewa A."/>
            <person name="Iarovenko S."/>
            <person name="Subramanian E."/>
            <person name="Araus A.J."/>
            <person name="Petzold A."/>
            <person name="Susuki M."/>
            <person name="Suzuki K.-i.T."/>
            <person name="Hayashi T."/>
            <person name="Toyoda A."/>
            <person name="Oliveira C."/>
            <person name="Osipova E."/>
            <person name="Leigh N.D."/>
            <person name="Simon A."/>
            <person name="Yun M.H."/>
        </authorList>
    </citation>
    <scope>NUCLEOTIDE SEQUENCE</scope>
    <source>
        <strain evidence="1">20211129_DDA</strain>
        <tissue evidence="1">Liver</tissue>
    </source>
</reference>
<dbReference type="EMBL" id="JANPWB010000002">
    <property type="protein sequence ID" value="KAJ1208732.1"/>
    <property type="molecule type" value="Genomic_DNA"/>
</dbReference>
<accession>A0AAV7W4D1</accession>
<evidence type="ECO:0000313" key="2">
    <source>
        <dbReference type="Proteomes" id="UP001066276"/>
    </source>
</evidence>
<name>A0AAV7W4D1_PLEWA</name>
<keyword evidence="2" id="KW-1185">Reference proteome</keyword>